<proteinExistence type="predicted"/>
<name>A0ABX2KVN3_9PROT</name>
<accession>A0ABX2KVN3</accession>
<dbReference type="EMBL" id="WHOR01000115">
    <property type="protein sequence ID" value="NUB20708.1"/>
    <property type="molecule type" value="Genomic_DNA"/>
</dbReference>
<dbReference type="InterPro" id="IPR029035">
    <property type="entry name" value="DHS-like_NAD/FAD-binding_dom"/>
</dbReference>
<dbReference type="Pfam" id="PF13289">
    <property type="entry name" value="SIR2_2"/>
    <property type="match status" value="1"/>
</dbReference>
<dbReference type="SUPFAM" id="SSF52467">
    <property type="entry name" value="DHS-like NAD/FAD-binding domain"/>
    <property type="match status" value="1"/>
</dbReference>
<organism evidence="1 2">
    <name type="scientific">Azospirillum formosense</name>
    <dbReference type="NCBI Taxonomy" id="861533"/>
    <lineage>
        <taxon>Bacteria</taxon>
        <taxon>Pseudomonadati</taxon>
        <taxon>Pseudomonadota</taxon>
        <taxon>Alphaproteobacteria</taxon>
        <taxon>Rhodospirillales</taxon>
        <taxon>Azospirillaceae</taxon>
        <taxon>Azospirillum</taxon>
    </lineage>
</organism>
<keyword evidence="2" id="KW-1185">Reference proteome</keyword>
<comment type="caution">
    <text evidence="1">The sequence shown here is derived from an EMBL/GenBank/DDBJ whole genome shotgun (WGS) entry which is preliminary data.</text>
</comment>
<reference evidence="1 2" key="1">
    <citation type="submission" date="2019-10" db="EMBL/GenBank/DDBJ databases">
        <title>Genome sequence of Azospirillum formosense CC-Nfb-7.</title>
        <authorList>
            <person name="Ambrosini A."/>
            <person name="Sant'Anna F.H."/>
            <person name="Cassan F.D."/>
            <person name="Souza E.M."/>
            <person name="Passaglia L.M.P."/>
        </authorList>
    </citation>
    <scope>NUCLEOTIDE SEQUENCE [LARGE SCALE GENOMIC DNA]</scope>
    <source>
        <strain evidence="1 2">CC-NFb-7</strain>
    </source>
</reference>
<evidence type="ECO:0000313" key="1">
    <source>
        <dbReference type="EMBL" id="NUB20708.1"/>
    </source>
</evidence>
<gene>
    <name evidence="1" type="ORF">GBZ26_16050</name>
</gene>
<sequence length="328" mass="36281">MQRAPVIVLGSGASAAHRLPGMPQLRDHLVASTLPVGLEARERDLWQDFLNAAATLDLEEALTAVALTETLTAHVVAATWDLLAPADMAVFDQVVRNRHHLPLTRLFQHLLKSTHNEINVVTPNYDRLAEYAADAGALCHHTGFGHGYLRLRQTDHPLKFKQNNRPVRTVNVWKVHGSLDWFRDPQGTTVGLPILPSRPAGMTPVIVTPGVEKYRITHDEPFRTILAGADTALATAQAYLCIGYGFNDTHIQPKLVERCRAQPVPLVLITKAVSPTAKDFLLKGGCRRFMALEESGTGSRLYSAEYPNGVDIPDRPVWRLDEFLGMVM</sequence>
<evidence type="ECO:0008006" key="3">
    <source>
        <dbReference type="Google" id="ProtNLM"/>
    </source>
</evidence>
<protein>
    <recommendedName>
        <fullName evidence="3">SIR2-like domain-containing protein</fullName>
    </recommendedName>
</protein>
<dbReference type="Proteomes" id="UP000639419">
    <property type="component" value="Unassembled WGS sequence"/>
</dbReference>
<evidence type="ECO:0000313" key="2">
    <source>
        <dbReference type="Proteomes" id="UP000639419"/>
    </source>
</evidence>